<keyword evidence="5" id="KW-1185">Reference proteome</keyword>
<feature type="region of interest" description="Disordered" evidence="3">
    <location>
        <begin position="1"/>
        <end position="53"/>
    </location>
</feature>
<feature type="compositionally biased region" description="Low complexity" evidence="3">
    <location>
        <begin position="16"/>
        <end position="31"/>
    </location>
</feature>
<protein>
    <recommendedName>
        <fullName evidence="2">Biogenesis of lysosome-related organelles complex 1 subunit 3</fullName>
    </recommendedName>
</protein>
<comment type="caution">
    <text evidence="4">The sequence shown here is derived from an EMBL/GenBank/DDBJ whole genome shotgun (WGS) entry which is preliminary data.</text>
</comment>
<dbReference type="PANTHER" id="PTHR31974:SF2">
    <property type="entry name" value="BIOGENESIS OF LYSOSOME-RELATED ORGANELLES COMPLEX 1 SUBUNIT 3"/>
    <property type="match status" value="1"/>
</dbReference>
<dbReference type="Proteomes" id="UP001209878">
    <property type="component" value="Unassembled WGS sequence"/>
</dbReference>
<evidence type="ECO:0000256" key="3">
    <source>
        <dbReference type="SAM" id="MobiDB-lite"/>
    </source>
</evidence>
<sequence>MSGQASKLQDENKNQEVPPVVSSGVVVSGEASESDEDEELPTSKSPVGLLPLRVDRASPNIEEGTANEHMKPQPTRRPKYKSLLHTKLWEKNAALLKSLHDREAQLFVASAKQLTSISQSLSKSLLNARDICNHMQPLTNDLFHLEDKLDIVASCSLLPDITINVIHHQAGIRS</sequence>
<evidence type="ECO:0000256" key="1">
    <source>
        <dbReference type="ARBA" id="ARBA00008942"/>
    </source>
</evidence>
<dbReference type="Pfam" id="PF15753">
    <property type="entry name" value="BLOC1S3"/>
    <property type="match status" value="1"/>
</dbReference>
<organism evidence="4 5">
    <name type="scientific">Ridgeia piscesae</name>
    <name type="common">Tubeworm</name>
    <dbReference type="NCBI Taxonomy" id="27915"/>
    <lineage>
        <taxon>Eukaryota</taxon>
        <taxon>Metazoa</taxon>
        <taxon>Spiralia</taxon>
        <taxon>Lophotrochozoa</taxon>
        <taxon>Annelida</taxon>
        <taxon>Polychaeta</taxon>
        <taxon>Sedentaria</taxon>
        <taxon>Canalipalpata</taxon>
        <taxon>Sabellida</taxon>
        <taxon>Siboglinidae</taxon>
        <taxon>Ridgeia</taxon>
    </lineage>
</organism>
<gene>
    <name evidence="4" type="ORF">NP493_29g03034</name>
</gene>
<evidence type="ECO:0000256" key="2">
    <source>
        <dbReference type="ARBA" id="ARBA00019581"/>
    </source>
</evidence>
<dbReference type="EMBL" id="JAODUO010000029">
    <property type="protein sequence ID" value="KAK2192486.1"/>
    <property type="molecule type" value="Genomic_DNA"/>
</dbReference>
<dbReference type="GO" id="GO:0031083">
    <property type="term" value="C:BLOC-1 complex"/>
    <property type="evidence" value="ECO:0007669"/>
    <property type="project" value="TreeGrafter"/>
</dbReference>
<reference evidence="4" key="1">
    <citation type="journal article" date="2023" name="Mol. Biol. Evol.">
        <title>Third-Generation Sequencing Reveals the Adaptive Role of the Epigenome in Three Deep-Sea Polychaetes.</title>
        <authorList>
            <person name="Perez M."/>
            <person name="Aroh O."/>
            <person name="Sun Y."/>
            <person name="Lan Y."/>
            <person name="Juniper S.K."/>
            <person name="Young C.R."/>
            <person name="Angers B."/>
            <person name="Qian P.Y."/>
        </authorList>
    </citation>
    <scope>NUCLEOTIDE SEQUENCE</scope>
    <source>
        <strain evidence="4">R07B-5</strain>
    </source>
</reference>
<evidence type="ECO:0000313" key="5">
    <source>
        <dbReference type="Proteomes" id="UP001209878"/>
    </source>
</evidence>
<feature type="region of interest" description="Disordered" evidence="3">
    <location>
        <begin position="58"/>
        <end position="77"/>
    </location>
</feature>
<proteinExistence type="inferred from homology"/>
<dbReference type="InterPro" id="IPR017245">
    <property type="entry name" value="BLOC-1_complex_su-3"/>
</dbReference>
<name>A0AAD9PDF0_RIDPI</name>
<comment type="similarity">
    <text evidence="1">Belongs to the BLOC1S3 family.</text>
</comment>
<dbReference type="AlphaFoldDB" id="A0AAD9PDF0"/>
<evidence type="ECO:0000313" key="4">
    <source>
        <dbReference type="EMBL" id="KAK2192486.1"/>
    </source>
</evidence>
<accession>A0AAD9PDF0</accession>
<dbReference type="PANTHER" id="PTHR31974">
    <property type="entry name" value="BIOGENESIS OF LYSOSOME-RELATED ORGANELLES COMPLEX 1 SUBUNIT 3"/>
    <property type="match status" value="1"/>
</dbReference>